<comment type="caution">
    <text evidence="1">The sequence shown here is derived from an EMBL/GenBank/DDBJ whole genome shotgun (WGS) entry which is preliminary data.</text>
</comment>
<name>A0A0F9QUT0_9ZZZZ</name>
<accession>A0A0F9QUT0</accession>
<dbReference type="EMBL" id="LAZR01001686">
    <property type="protein sequence ID" value="KKN40747.1"/>
    <property type="molecule type" value="Genomic_DNA"/>
</dbReference>
<reference evidence="1" key="1">
    <citation type="journal article" date="2015" name="Nature">
        <title>Complex archaea that bridge the gap between prokaryotes and eukaryotes.</title>
        <authorList>
            <person name="Spang A."/>
            <person name="Saw J.H."/>
            <person name="Jorgensen S.L."/>
            <person name="Zaremba-Niedzwiedzka K."/>
            <person name="Martijn J."/>
            <person name="Lind A.E."/>
            <person name="van Eijk R."/>
            <person name="Schleper C."/>
            <person name="Guy L."/>
            <person name="Ettema T.J."/>
        </authorList>
    </citation>
    <scope>NUCLEOTIDE SEQUENCE</scope>
</reference>
<protein>
    <submittedName>
        <fullName evidence="1">Uncharacterized protein</fullName>
    </submittedName>
</protein>
<proteinExistence type="predicted"/>
<dbReference type="AlphaFoldDB" id="A0A0F9QUT0"/>
<gene>
    <name evidence="1" type="ORF">LCGC14_0730170</name>
</gene>
<organism evidence="1">
    <name type="scientific">marine sediment metagenome</name>
    <dbReference type="NCBI Taxonomy" id="412755"/>
    <lineage>
        <taxon>unclassified sequences</taxon>
        <taxon>metagenomes</taxon>
        <taxon>ecological metagenomes</taxon>
    </lineage>
</organism>
<sequence length="66" mass="7372">MKKTSLIFLVILNILASQSILLVKGSTEWSGTVSTTSYHWKTSSSQFSKVGLYLDIDPKLTHNRSL</sequence>
<evidence type="ECO:0000313" key="1">
    <source>
        <dbReference type="EMBL" id="KKN40747.1"/>
    </source>
</evidence>